<name>A0A9R1NKS8_TRITD</name>
<reference evidence="1 2" key="1">
    <citation type="submission" date="2017-09" db="EMBL/GenBank/DDBJ databases">
        <authorList>
            <consortium name="International Durum Wheat Genome Sequencing Consortium (IDWGSC)"/>
            <person name="Milanesi L."/>
        </authorList>
    </citation>
    <scope>NUCLEOTIDE SEQUENCE [LARGE SCALE GENOMIC DNA]</scope>
    <source>
        <strain evidence="2">cv. Svevo</strain>
    </source>
</reference>
<dbReference type="EMBL" id="LT934113">
    <property type="protein sequence ID" value="VAH26745.1"/>
    <property type="molecule type" value="Genomic_DNA"/>
</dbReference>
<dbReference type="Proteomes" id="UP000324705">
    <property type="component" value="Chromosome 2A"/>
</dbReference>
<sequence>MCVFLRETTSESCVRKKKKRRCGGGGANRLDLVLDPRLAGESCTCRDEMRRVLDVALLCASSLSIDRPSMRSVVKQLLEVSNPVVAVVDWSWRTRNLFMCDPCMAMSQKAMLVW</sequence>
<organism evidence="1 2">
    <name type="scientific">Triticum turgidum subsp. durum</name>
    <name type="common">Durum wheat</name>
    <name type="synonym">Triticum durum</name>
    <dbReference type="NCBI Taxonomy" id="4567"/>
    <lineage>
        <taxon>Eukaryota</taxon>
        <taxon>Viridiplantae</taxon>
        <taxon>Streptophyta</taxon>
        <taxon>Embryophyta</taxon>
        <taxon>Tracheophyta</taxon>
        <taxon>Spermatophyta</taxon>
        <taxon>Magnoliopsida</taxon>
        <taxon>Liliopsida</taxon>
        <taxon>Poales</taxon>
        <taxon>Poaceae</taxon>
        <taxon>BOP clade</taxon>
        <taxon>Pooideae</taxon>
        <taxon>Triticodae</taxon>
        <taxon>Triticeae</taxon>
        <taxon>Triticinae</taxon>
        <taxon>Triticum</taxon>
    </lineage>
</organism>
<accession>A0A9R1NKS8</accession>
<evidence type="ECO:0000313" key="1">
    <source>
        <dbReference type="EMBL" id="VAH26745.1"/>
    </source>
</evidence>
<protein>
    <submittedName>
        <fullName evidence="1">Uncharacterized protein</fullName>
    </submittedName>
</protein>
<gene>
    <name evidence="1" type="ORF">TRITD_2Av1G033250</name>
</gene>
<keyword evidence="2" id="KW-1185">Reference proteome</keyword>
<dbReference type="Gramene" id="TRITD2Av1G033250.1">
    <property type="protein sequence ID" value="TRITD2Av1G033250.1"/>
    <property type="gene ID" value="TRITD2Av1G033250"/>
</dbReference>
<evidence type="ECO:0000313" key="2">
    <source>
        <dbReference type="Proteomes" id="UP000324705"/>
    </source>
</evidence>
<dbReference type="AlphaFoldDB" id="A0A9R1NKS8"/>
<proteinExistence type="predicted"/>